<protein>
    <recommendedName>
        <fullName evidence="1">DUF4806 domain-containing protein</fullName>
    </recommendedName>
</protein>
<name>A0A8J2K574_9HEXA</name>
<organism evidence="2 3">
    <name type="scientific">Allacma fusca</name>
    <dbReference type="NCBI Taxonomy" id="39272"/>
    <lineage>
        <taxon>Eukaryota</taxon>
        <taxon>Metazoa</taxon>
        <taxon>Ecdysozoa</taxon>
        <taxon>Arthropoda</taxon>
        <taxon>Hexapoda</taxon>
        <taxon>Collembola</taxon>
        <taxon>Symphypleona</taxon>
        <taxon>Sminthuridae</taxon>
        <taxon>Allacma</taxon>
    </lineage>
</organism>
<dbReference type="InterPro" id="IPR032071">
    <property type="entry name" value="DUF4806"/>
</dbReference>
<gene>
    <name evidence="2" type="ORF">AFUS01_LOCUS20259</name>
</gene>
<dbReference type="PANTHER" id="PTHR33053">
    <property type="entry name" value="PROTEIN, PUTATIVE-RELATED"/>
    <property type="match status" value="1"/>
</dbReference>
<dbReference type="AlphaFoldDB" id="A0A8J2K574"/>
<feature type="domain" description="DUF4806" evidence="1">
    <location>
        <begin position="610"/>
        <end position="685"/>
    </location>
</feature>
<evidence type="ECO:0000259" key="1">
    <source>
        <dbReference type="Pfam" id="PF16064"/>
    </source>
</evidence>
<keyword evidence="3" id="KW-1185">Reference proteome</keyword>
<evidence type="ECO:0000313" key="3">
    <source>
        <dbReference type="Proteomes" id="UP000708208"/>
    </source>
</evidence>
<dbReference type="EMBL" id="CAJVCH010217565">
    <property type="protein sequence ID" value="CAG7731684.1"/>
    <property type="molecule type" value="Genomic_DNA"/>
</dbReference>
<dbReference type="Proteomes" id="UP000708208">
    <property type="component" value="Unassembled WGS sequence"/>
</dbReference>
<dbReference type="OrthoDB" id="7554291at2759"/>
<proteinExistence type="predicted"/>
<comment type="caution">
    <text evidence="2">The sequence shown here is derived from an EMBL/GenBank/DDBJ whole genome shotgun (WGS) entry which is preliminary data.</text>
</comment>
<dbReference type="PANTHER" id="PTHR33053:SF24">
    <property type="entry name" value="TRANSPOSASE DOMAIN-CONTAINING PROTEIN"/>
    <property type="match status" value="1"/>
</dbReference>
<reference evidence="2" key="1">
    <citation type="submission" date="2021-06" db="EMBL/GenBank/DDBJ databases">
        <authorList>
            <person name="Hodson N. C."/>
            <person name="Mongue J. A."/>
            <person name="Jaron S. K."/>
        </authorList>
    </citation>
    <scope>NUCLEOTIDE SEQUENCE</scope>
</reference>
<dbReference type="Pfam" id="PF16064">
    <property type="entry name" value="DUF4806"/>
    <property type="match status" value="1"/>
</dbReference>
<evidence type="ECO:0000313" key="2">
    <source>
        <dbReference type="EMBL" id="CAG7731684.1"/>
    </source>
</evidence>
<sequence length="743" mass="84986">MEVRAKEYSGRSLRRKRNAEVRLKLAKFEGFCKKGRQDQVKNKCVPQTRDLSSSATSVPYSAVNNINSKQKDLLEAPEQIKSLQTFTSDQEHDSYFETTDLHFGNCATSEDEDCFDVNSLKSFITDWTIRYKLPHNAVTSLLQHIKNYKNFESIPKDVRTLLRTPRSTQIESMEPGNYVHFGLKKNLDHILSNDPCIDFPGKCIKLQINMDGLPIFKSTSLQFWPILCSLPDTDTNPFLIGLYEGASKPSSANEFLRRFVEELAELISTGVKFREVNYQLSVDCICCDAPARAFVTAIKNHNAYYGCGKCSTSGTYVDNKVVFLDSEAAKRTDESFRNREQKEHHTGTSELEKLPIDIVRRIPFDPMHLIYLGVMRKLLNLWIRSRPAPYKISNNQVNIISNNLVAISAFIPQDFSRKPRTLKDLDRCIFTGSYEEAKPKVPHFEQFSELSEMESHPEKPIQRSRAGRTYINKTHFGHTAGPSRRRHESSDEKASNIAKKFIICPIDPPPFENDVIDVNELPYNQQLPIAEESNNRDILFSDGNNRELSNQNSIEFLEHFEVFKKEVFTKLAVIESNQNTMQSAIFSLVNNARMNNLNLSTRSPPNDEYEFNFPFRTMREFLQFDARIKADPEFKKALFAYLGSIGGPDLTVAVYDILKEVLAFELAYLFNYTGVRGKQNFSLLNINDIIFDCVRSNPRTSSETRTSVRNKIMTWVKHSGDKLTKAQKAGINTAGIYDIEEDP</sequence>
<accession>A0A8J2K574</accession>